<comment type="caution">
    <text evidence="2">The sequence shown here is derived from an EMBL/GenBank/DDBJ whole genome shotgun (WGS) entry which is preliminary data.</text>
</comment>
<feature type="compositionally biased region" description="Basic and acidic residues" evidence="1">
    <location>
        <begin position="34"/>
        <end position="47"/>
    </location>
</feature>
<feature type="compositionally biased region" description="Basic residues" evidence="1">
    <location>
        <begin position="128"/>
        <end position="138"/>
    </location>
</feature>
<feature type="region of interest" description="Disordered" evidence="1">
    <location>
        <begin position="382"/>
        <end position="443"/>
    </location>
</feature>
<dbReference type="AlphaFoldDB" id="A0A8X7WLH0"/>
<keyword evidence="3" id="KW-1185">Reference proteome</keyword>
<feature type="compositionally biased region" description="Basic and acidic residues" evidence="1">
    <location>
        <begin position="433"/>
        <end position="443"/>
    </location>
</feature>
<dbReference type="Proteomes" id="UP000886595">
    <property type="component" value="Unassembled WGS sequence"/>
</dbReference>
<sequence length="443" mass="49617">MLPRLTRFGSLGRVRVSTLMEPTIIRLDRRSGLGYEGRRTGASKRDAPMGCPGEANRRDQLGFKVDDPKKRGGPSELKKADAAQTATVEPEAEKAKKKRKRKRQESEVQENLGEEHAVEAPVGGSSEKKKKKKKPKKKGLIEHRPSSVGSGELRDLARSGGYQDHAASENFRENPHVTSEEHEDSSKGRQEDLEDSIDARLSEHRDEEAHAAQLENSQERLQSRVYGGSETRVSGGPKAILPDRKEEMAREKSLRRELEERNASVEAESRLSRESIERLEQVVGKLERQKKFLEKDKAATSLKHSEEMSRPRKSRKYDVTHERIRVMIAMISKAEKRFHNISQRETCRDRYDDARCLYNQTALPVNPLCGIQAKVFEVIDSSPPDLSGSGADEDCSGTRQGEEDPALSAVQVPMMNEDPPAPTFGRISGPEEADARGRQDPPV</sequence>
<protein>
    <submittedName>
        <fullName evidence="2">Uncharacterized protein</fullName>
    </submittedName>
</protein>
<evidence type="ECO:0000256" key="1">
    <source>
        <dbReference type="SAM" id="MobiDB-lite"/>
    </source>
</evidence>
<gene>
    <name evidence="2" type="ORF">Bca52824_001418</name>
</gene>
<accession>A0A8X7WLH0</accession>
<feature type="compositionally biased region" description="Basic and acidic residues" evidence="1">
    <location>
        <begin position="55"/>
        <end position="70"/>
    </location>
</feature>
<feature type="region of interest" description="Disordered" evidence="1">
    <location>
        <begin position="297"/>
        <end position="316"/>
    </location>
</feature>
<feature type="compositionally biased region" description="Basic and acidic residues" evidence="1">
    <location>
        <begin position="241"/>
        <end position="263"/>
    </location>
</feature>
<proteinExistence type="predicted"/>
<reference evidence="2 3" key="1">
    <citation type="submission" date="2020-02" db="EMBL/GenBank/DDBJ databases">
        <authorList>
            <person name="Ma Q."/>
            <person name="Huang Y."/>
            <person name="Song X."/>
            <person name="Pei D."/>
        </authorList>
    </citation>
    <scope>NUCLEOTIDE SEQUENCE [LARGE SCALE GENOMIC DNA]</scope>
    <source>
        <strain evidence="2">Sxm20200214</strain>
        <tissue evidence="2">Leaf</tissue>
    </source>
</reference>
<organism evidence="2 3">
    <name type="scientific">Brassica carinata</name>
    <name type="common">Ethiopian mustard</name>
    <name type="synonym">Abyssinian cabbage</name>
    <dbReference type="NCBI Taxonomy" id="52824"/>
    <lineage>
        <taxon>Eukaryota</taxon>
        <taxon>Viridiplantae</taxon>
        <taxon>Streptophyta</taxon>
        <taxon>Embryophyta</taxon>
        <taxon>Tracheophyta</taxon>
        <taxon>Spermatophyta</taxon>
        <taxon>Magnoliopsida</taxon>
        <taxon>eudicotyledons</taxon>
        <taxon>Gunneridae</taxon>
        <taxon>Pentapetalae</taxon>
        <taxon>rosids</taxon>
        <taxon>malvids</taxon>
        <taxon>Brassicales</taxon>
        <taxon>Brassicaceae</taxon>
        <taxon>Brassiceae</taxon>
        <taxon>Brassica</taxon>
    </lineage>
</organism>
<feature type="region of interest" description="Disordered" evidence="1">
    <location>
        <begin position="34"/>
        <end position="263"/>
    </location>
</feature>
<evidence type="ECO:0000313" key="3">
    <source>
        <dbReference type="Proteomes" id="UP000886595"/>
    </source>
</evidence>
<name>A0A8X7WLH0_BRACI</name>
<evidence type="ECO:0000313" key="2">
    <source>
        <dbReference type="EMBL" id="KAG2330238.1"/>
    </source>
</evidence>
<feature type="compositionally biased region" description="Basic and acidic residues" evidence="1">
    <location>
        <begin position="166"/>
        <end position="210"/>
    </location>
</feature>
<dbReference type="EMBL" id="JAAMPC010000001">
    <property type="protein sequence ID" value="KAG2330238.1"/>
    <property type="molecule type" value="Genomic_DNA"/>
</dbReference>